<feature type="domain" description="DCD" evidence="2">
    <location>
        <begin position="1"/>
        <end position="59"/>
    </location>
</feature>
<dbReference type="EMBL" id="GGEC01001127">
    <property type="protein sequence ID" value="MBW81610.1"/>
    <property type="molecule type" value="Transcribed_RNA"/>
</dbReference>
<organism evidence="3">
    <name type="scientific">Rhizophora mucronata</name>
    <name type="common">Asiatic mangrove</name>
    <dbReference type="NCBI Taxonomy" id="61149"/>
    <lineage>
        <taxon>Eukaryota</taxon>
        <taxon>Viridiplantae</taxon>
        <taxon>Streptophyta</taxon>
        <taxon>Embryophyta</taxon>
        <taxon>Tracheophyta</taxon>
        <taxon>Spermatophyta</taxon>
        <taxon>Magnoliopsida</taxon>
        <taxon>eudicotyledons</taxon>
        <taxon>Gunneridae</taxon>
        <taxon>Pentapetalae</taxon>
        <taxon>rosids</taxon>
        <taxon>fabids</taxon>
        <taxon>Malpighiales</taxon>
        <taxon>Rhizophoraceae</taxon>
        <taxon>Rhizophora</taxon>
    </lineage>
</organism>
<dbReference type="InterPro" id="IPR013989">
    <property type="entry name" value="Dev_and_cell_death_domain"/>
</dbReference>
<dbReference type="PROSITE" id="PS51222">
    <property type="entry name" value="DCD"/>
    <property type="match status" value="1"/>
</dbReference>
<evidence type="ECO:0000256" key="1">
    <source>
        <dbReference type="SAM" id="MobiDB-lite"/>
    </source>
</evidence>
<protein>
    <submittedName>
        <fullName evidence="3">Pentatricopeptide repeat-containing protein At2g29760ic-like</fullName>
    </submittedName>
</protein>
<dbReference type="AlphaFoldDB" id="A0A2P2IK41"/>
<sequence>MTDETSLYRFPKESLHFHFQSQASPRASPPDPSFLRQPLHQQARRFPRRVRIRVNFLCQ</sequence>
<proteinExistence type="predicted"/>
<evidence type="ECO:0000259" key="2">
    <source>
        <dbReference type="PROSITE" id="PS51222"/>
    </source>
</evidence>
<evidence type="ECO:0000313" key="3">
    <source>
        <dbReference type="EMBL" id="MBW81610.1"/>
    </source>
</evidence>
<feature type="region of interest" description="Disordered" evidence="1">
    <location>
        <begin position="19"/>
        <end position="40"/>
    </location>
</feature>
<accession>A0A2P2IK41</accession>
<reference evidence="3" key="1">
    <citation type="submission" date="2018-02" db="EMBL/GenBank/DDBJ databases">
        <title>Rhizophora mucronata_Transcriptome.</title>
        <authorList>
            <person name="Meera S.P."/>
            <person name="Sreeshan A."/>
            <person name="Augustine A."/>
        </authorList>
    </citation>
    <scope>NUCLEOTIDE SEQUENCE</scope>
    <source>
        <tissue evidence="3">Leaf</tissue>
    </source>
</reference>
<name>A0A2P2IK41_RHIMU</name>